<dbReference type="SMART" id="SM00717">
    <property type="entry name" value="SANT"/>
    <property type="match status" value="1"/>
</dbReference>
<dbReference type="InterPro" id="IPR009057">
    <property type="entry name" value="Homeodomain-like_sf"/>
</dbReference>
<dbReference type="AlphaFoldDB" id="A0A8T0QMT3"/>
<reference evidence="8" key="1">
    <citation type="submission" date="2020-05" db="EMBL/GenBank/DDBJ databases">
        <title>WGS assembly of Panicum virgatum.</title>
        <authorList>
            <person name="Lovell J.T."/>
            <person name="Jenkins J."/>
            <person name="Shu S."/>
            <person name="Juenger T.E."/>
            <person name="Schmutz J."/>
        </authorList>
    </citation>
    <scope>NUCLEOTIDE SEQUENCE</scope>
    <source>
        <strain evidence="8">AP13</strain>
    </source>
</reference>
<dbReference type="Proteomes" id="UP000823388">
    <property type="component" value="Chromosome 7K"/>
</dbReference>
<feature type="domain" description="SANT" evidence="6">
    <location>
        <begin position="112"/>
        <end position="160"/>
    </location>
</feature>
<dbReference type="Gene3D" id="1.10.10.60">
    <property type="entry name" value="Homeodomain-like"/>
    <property type="match status" value="1"/>
</dbReference>
<accession>A0A8T0QMT3</accession>
<keyword evidence="1" id="KW-0805">Transcription regulation</keyword>
<evidence type="ECO:0000259" key="6">
    <source>
        <dbReference type="PROSITE" id="PS51293"/>
    </source>
</evidence>
<keyword evidence="3" id="KW-0804">Transcription</keyword>
<protein>
    <submittedName>
        <fullName evidence="8">Uncharacterized protein</fullName>
    </submittedName>
</protein>
<name>A0A8T0QMT3_PANVG</name>
<dbReference type="InterPro" id="IPR017930">
    <property type="entry name" value="Myb_dom"/>
</dbReference>
<dbReference type="InterPro" id="IPR001005">
    <property type="entry name" value="SANT/Myb"/>
</dbReference>
<evidence type="ECO:0000259" key="7">
    <source>
        <dbReference type="PROSITE" id="PS51294"/>
    </source>
</evidence>
<dbReference type="GO" id="GO:0003677">
    <property type="term" value="F:DNA binding"/>
    <property type="evidence" value="ECO:0007669"/>
    <property type="project" value="UniProtKB-KW"/>
</dbReference>
<feature type="domain" description="Myb-like" evidence="5">
    <location>
        <begin position="112"/>
        <end position="156"/>
    </location>
</feature>
<dbReference type="PANTHER" id="PTHR44042:SF61">
    <property type="entry name" value="HTH MYB-TYPE DOMAIN-CONTAINING PROTEIN"/>
    <property type="match status" value="1"/>
</dbReference>
<dbReference type="NCBIfam" id="TIGR01557">
    <property type="entry name" value="myb_SHAQKYF"/>
    <property type="match status" value="1"/>
</dbReference>
<dbReference type="PROSITE" id="PS51294">
    <property type="entry name" value="HTH_MYB"/>
    <property type="match status" value="1"/>
</dbReference>
<dbReference type="PROSITE" id="PS51293">
    <property type="entry name" value="SANT"/>
    <property type="match status" value="1"/>
</dbReference>
<dbReference type="EMBL" id="CM029049">
    <property type="protein sequence ID" value="KAG2574342.1"/>
    <property type="molecule type" value="Genomic_DNA"/>
</dbReference>
<evidence type="ECO:0000256" key="2">
    <source>
        <dbReference type="ARBA" id="ARBA00023125"/>
    </source>
</evidence>
<organism evidence="8 9">
    <name type="scientific">Panicum virgatum</name>
    <name type="common">Blackwell switchgrass</name>
    <dbReference type="NCBI Taxonomy" id="38727"/>
    <lineage>
        <taxon>Eukaryota</taxon>
        <taxon>Viridiplantae</taxon>
        <taxon>Streptophyta</taxon>
        <taxon>Embryophyta</taxon>
        <taxon>Tracheophyta</taxon>
        <taxon>Spermatophyta</taxon>
        <taxon>Magnoliopsida</taxon>
        <taxon>Liliopsida</taxon>
        <taxon>Poales</taxon>
        <taxon>Poaceae</taxon>
        <taxon>PACMAD clade</taxon>
        <taxon>Panicoideae</taxon>
        <taxon>Panicodae</taxon>
        <taxon>Paniceae</taxon>
        <taxon>Panicinae</taxon>
        <taxon>Panicum</taxon>
        <taxon>Panicum sect. Hiantes</taxon>
    </lineage>
</organism>
<evidence type="ECO:0000259" key="5">
    <source>
        <dbReference type="PROSITE" id="PS50090"/>
    </source>
</evidence>
<evidence type="ECO:0000256" key="4">
    <source>
        <dbReference type="ARBA" id="ARBA00023242"/>
    </source>
</evidence>
<proteinExistence type="predicted"/>
<keyword evidence="4" id="KW-0539">Nucleus</keyword>
<dbReference type="CDD" id="cd00167">
    <property type="entry name" value="SANT"/>
    <property type="match status" value="1"/>
</dbReference>
<dbReference type="InterPro" id="IPR006447">
    <property type="entry name" value="Myb_dom_plants"/>
</dbReference>
<dbReference type="Pfam" id="PF00249">
    <property type="entry name" value="Myb_DNA-binding"/>
    <property type="match status" value="1"/>
</dbReference>
<gene>
    <name evidence="8" type="ORF">PVAP13_7KG323100</name>
</gene>
<evidence type="ECO:0000313" key="8">
    <source>
        <dbReference type="EMBL" id="KAG2574342.1"/>
    </source>
</evidence>
<feature type="domain" description="HTH myb-type" evidence="7">
    <location>
        <begin position="105"/>
        <end position="160"/>
    </location>
</feature>
<evidence type="ECO:0000256" key="3">
    <source>
        <dbReference type="ARBA" id="ARBA00023163"/>
    </source>
</evidence>
<dbReference type="InterPro" id="IPR017884">
    <property type="entry name" value="SANT_dom"/>
</dbReference>
<dbReference type="SUPFAM" id="SSF46689">
    <property type="entry name" value="Homeodomain-like"/>
    <property type="match status" value="1"/>
</dbReference>
<evidence type="ECO:0000256" key="1">
    <source>
        <dbReference type="ARBA" id="ARBA00023015"/>
    </source>
</evidence>
<evidence type="ECO:0000313" key="9">
    <source>
        <dbReference type="Proteomes" id="UP000823388"/>
    </source>
</evidence>
<comment type="caution">
    <text evidence="8">The sequence shown here is derived from an EMBL/GenBank/DDBJ whole genome shotgun (WGS) entry which is preliminary data.</text>
</comment>
<sequence>MIQSGTGNNTYHFVEASGDNMNNNYEIPPGNDPAMNNMKVAQDVPCGQPTPRMKRPLTEFWSMEEHRNEVARDGVDNNFEIPVKDPAMDNMRLAHDVPRSPPAPQKKLTGFWNKEEHRLFLRGLQVYGRGNWKNISKYFVTTRTPVQVSGHAQKFFLKHGNTTHRQRYGINDVGLSNVEPGVQNNTSGWEGYASDGGAYNPNSYGASGQHATMNNQDQDQSPILYHTGQANIDSSQMPAGASNHHMGATSSSAVPIMEGTGSSQAAWASDDHLEDFFFDQMMDMDMF</sequence>
<keyword evidence="2" id="KW-0238">DNA-binding</keyword>
<dbReference type="PANTHER" id="PTHR44042">
    <property type="entry name" value="DUPLICATED HOMEODOMAIN-LIKE SUPERFAMILY PROTEIN-RELATED"/>
    <property type="match status" value="1"/>
</dbReference>
<keyword evidence="9" id="KW-1185">Reference proteome</keyword>
<dbReference type="PROSITE" id="PS50090">
    <property type="entry name" value="MYB_LIKE"/>
    <property type="match status" value="1"/>
</dbReference>